<keyword evidence="3" id="KW-1185">Reference proteome</keyword>
<feature type="domain" description="Calcineurin-like phosphoesterase" evidence="1">
    <location>
        <begin position="13"/>
        <end position="243"/>
    </location>
</feature>
<dbReference type="InterPro" id="IPR004843">
    <property type="entry name" value="Calcineurin-like_PHP"/>
</dbReference>
<evidence type="ECO:0000313" key="3">
    <source>
        <dbReference type="Proteomes" id="UP000664256"/>
    </source>
</evidence>
<dbReference type="EMBL" id="JAFLVT010000004">
    <property type="protein sequence ID" value="MBO0448412.1"/>
    <property type="molecule type" value="Genomic_DNA"/>
</dbReference>
<comment type="caution">
    <text evidence="2">The sequence shown here is derived from an EMBL/GenBank/DDBJ whole genome shotgun (WGS) entry which is preliminary data.</text>
</comment>
<dbReference type="PANTHER" id="PTHR32440:SF11">
    <property type="entry name" value="METALLOPHOSPHOESTERASE DOMAIN-CONTAINING PROTEIN"/>
    <property type="match status" value="1"/>
</dbReference>
<dbReference type="Proteomes" id="UP000664256">
    <property type="component" value="Unassembled WGS sequence"/>
</dbReference>
<dbReference type="RefSeq" id="WP_206902617.1">
    <property type="nucleotide sequence ID" value="NZ_JAFLVT010000004.1"/>
</dbReference>
<dbReference type="PANTHER" id="PTHR32440">
    <property type="entry name" value="PHOSPHATASE DCR2-RELATED-RELATED"/>
    <property type="match status" value="1"/>
</dbReference>
<evidence type="ECO:0000313" key="2">
    <source>
        <dbReference type="EMBL" id="MBO0448412.1"/>
    </source>
</evidence>
<dbReference type="Pfam" id="PF00149">
    <property type="entry name" value="Metallophos"/>
    <property type="match status" value="1"/>
</dbReference>
<gene>
    <name evidence="2" type="ORF">JZO76_02585</name>
</gene>
<accession>A0ABS3H5T1</accession>
<protein>
    <submittedName>
        <fullName evidence="2">Metallophosphoesterase family protein</fullName>
    </submittedName>
</protein>
<dbReference type="SUPFAM" id="SSF56300">
    <property type="entry name" value="Metallo-dependent phosphatases"/>
    <property type="match status" value="1"/>
</dbReference>
<proteinExistence type="predicted"/>
<reference evidence="2 3" key="1">
    <citation type="submission" date="2021-03" db="EMBL/GenBank/DDBJ databases">
        <title>Enterococcal diversity collection.</title>
        <authorList>
            <person name="Gilmore M.S."/>
            <person name="Schwartzman J."/>
            <person name="Van Tyne D."/>
            <person name="Martin M."/>
            <person name="Earl A.M."/>
            <person name="Manson A.L."/>
            <person name="Straub T."/>
            <person name="Salamzade R."/>
            <person name="Saavedra J."/>
            <person name="Lebreton F."/>
            <person name="Prichula J."/>
            <person name="Schaufler K."/>
            <person name="Gaca A."/>
            <person name="Sgardioli B."/>
            <person name="Wagenaar J."/>
            <person name="Strong T."/>
        </authorList>
    </citation>
    <scope>NUCLEOTIDE SEQUENCE [LARGE SCALE GENOMIC DNA]</scope>
    <source>
        <strain evidence="2 3">MJM12</strain>
    </source>
</reference>
<name>A0ABS3H5T1_9ENTE</name>
<dbReference type="InterPro" id="IPR029052">
    <property type="entry name" value="Metallo-depent_PP-like"/>
</dbReference>
<dbReference type="CDD" id="cd07383">
    <property type="entry name" value="MPP_Dcr2"/>
    <property type="match status" value="1"/>
</dbReference>
<dbReference type="Gene3D" id="3.60.21.10">
    <property type="match status" value="1"/>
</dbReference>
<organism evidence="2 3">
    <name type="scientific">Candidatus Enterococcus myersii</name>
    <dbReference type="NCBI Taxonomy" id="2815322"/>
    <lineage>
        <taxon>Bacteria</taxon>
        <taxon>Bacillati</taxon>
        <taxon>Bacillota</taxon>
        <taxon>Bacilli</taxon>
        <taxon>Lactobacillales</taxon>
        <taxon>Enterococcaceae</taxon>
        <taxon>Enterococcus</taxon>
    </lineage>
</organism>
<sequence length="291" mass="33642">MLCVITLKKNELKLLQFTDIHIGQTPFSEEDQKTFAMIDRTLSKSDADLIVITGDLIWSDGVIEPTKGLEALAEIFNKYPIPLAITYGNHDSEESLTRHDLHDLEKKLFHNLAVKTNQFLDPNQKECFTIEVKDKDEIVNVLYFIDSGANALIDYESYDWVSLEQIQWYDETFANYQTIKPTKDLLFLHIPLPEYQQAGDRIVDGKFWEMNPRISAPKLNTGLFSHLLKNNHLLGTFCGHDHDNNFEGIYLDQRLIYGNVTGYNCYGDLPRGYRVIYLKCDQMKTSIKTFE</sequence>
<evidence type="ECO:0000259" key="1">
    <source>
        <dbReference type="Pfam" id="PF00149"/>
    </source>
</evidence>